<evidence type="ECO:0000259" key="1">
    <source>
        <dbReference type="Pfam" id="PF08929"/>
    </source>
</evidence>
<dbReference type="InterPro" id="IPR028983">
    <property type="entry name" value="PA2201-like_C"/>
</dbReference>
<protein>
    <submittedName>
        <fullName evidence="2">DUF1911 domain-containing protein</fullName>
    </submittedName>
</protein>
<dbReference type="EMBL" id="CP038008">
    <property type="protein sequence ID" value="QBY29894.1"/>
    <property type="molecule type" value="Genomic_DNA"/>
</dbReference>
<reference evidence="2" key="1">
    <citation type="submission" date="2019-03" db="EMBL/GenBank/DDBJ databases">
        <title>Complete genome sequence of enteropathogenic Citrobacter rodentium strain DBS100.</title>
        <authorList>
            <person name="Popov G."/>
            <person name="Fiebig A."/>
            <person name="Shideler S."/>
            <person name="Coombes B."/>
            <person name="Savchenko A."/>
        </authorList>
    </citation>
    <scope>NUCLEOTIDE SEQUENCE</scope>
    <source>
        <strain evidence="2">DBS100</strain>
    </source>
</reference>
<dbReference type="RefSeq" id="WP_012907582.1">
    <property type="nucleotide sequence ID" value="NZ_CAJTBI010000030.1"/>
</dbReference>
<proteinExistence type="predicted"/>
<dbReference type="OMA" id="WCVEAVA"/>
<dbReference type="Pfam" id="PF08929">
    <property type="entry name" value="PoNi_C"/>
    <property type="match status" value="1"/>
</dbReference>
<dbReference type="InterPro" id="IPR015025">
    <property type="entry name" value="PoNi_C"/>
</dbReference>
<accession>A0A482PRE2</accession>
<organism evidence="2">
    <name type="scientific">Citrobacter rodentium</name>
    <dbReference type="NCBI Taxonomy" id="67825"/>
    <lineage>
        <taxon>Bacteria</taxon>
        <taxon>Pseudomonadati</taxon>
        <taxon>Pseudomonadota</taxon>
        <taxon>Gammaproteobacteria</taxon>
        <taxon>Enterobacterales</taxon>
        <taxon>Enterobacteriaceae</taxon>
        <taxon>Citrobacter</taxon>
    </lineage>
</organism>
<gene>
    <name evidence="2" type="ORF">E2R62_14280</name>
</gene>
<dbReference type="SUPFAM" id="SSF140731">
    <property type="entry name" value="PA2201 C-terminal domain-like"/>
    <property type="match status" value="1"/>
</dbReference>
<dbReference type="Gene3D" id="1.10.3920.10">
    <property type="entry name" value="PA2201 C-terminal domain-like"/>
    <property type="match status" value="1"/>
</dbReference>
<dbReference type="AlphaFoldDB" id="A0A482PRE2"/>
<feature type="domain" description="PoNi C-terminal" evidence="1">
    <location>
        <begin position="144"/>
        <end position="251"/>
    </location>
</feature>
<sequence length="255" mass="29569">MSENFQVRDSRRDKAYFDKWIEFQQKAILEDKNDIDSIPIQHRILAQLSSIHDYILSVCIMKYGRGDPVSSFSDELKELAQIRKLFNEKFNSLTELSDQTKKMYSKLTLYLYYDFFCWLGFLYCSGGKKSDFLEVLDLFGHKGEDALLDHVAVLLGDTNRSIASNNTLVYGKKYKPLLDVILASENDRPALMKKFVEGWYRSMKPAAWHGNDKGGEGAYFGYWCFEAALVVNLLNIDDSSFKDNVYYPKDMIIKR</sequence>
<name>A0A482PRE2_CITRO</name>
<evidence type="ECO:0000313" key="2">
    <source>
        <dbReference type="EMBL" id="QBY29894.1"/>
    </source>
</evidence>